<dbReference type="InterPro" id="IPR046357">
    <property type="entry name" value="PPIase_dom_sf"/>
</dbReference>
<dbReference type="InterPro" id="IPR036611">
    <property type="entry name" value="Trigger_fac_ribosome-bd_sf"/>
</dbReference>
<protein>
    <recommendedName>
        <fullName evidence="3">peptidylprolyl isomerase</fullName>
        <ecNumber evidence="3">5.2.1.8</ecNumber>
    </recommendedName>
</protein>
<feature type="region of interest" description="Disordered" evidence="8">
    <location>
        <begin position="1"/>
        <end position="25"/>
    </location>
</feature>
<evidence type="ECO:0000256" key="6">
    <source>
        <dbReference type="ARBA" id="ARBA00023235"/>
    </source>
</evidence>
<name>A0AAP0KHV0_9MAGN</name>
<keyword evidence="5" id="KW-0143">Chaperone</keyword>
<evidence type="ECO:0000313" key="13">
    <source>
        <dbReference type="Proteomes" id="UP001420932"/>
    </source>
</evidence>
<sequence length="524" mass="59851">MELLSSASLKFRPSTPPSTLLSSSSSFHSSTNLHLIYKQIHFPTFNSSTGQILPVQATVSVKTDEDRLPADVEVVETQEPSSRIRLSVSVPPVVCEDCYSRVLAEFTKLVKIPGFRPGKKVPDYILENYVGKKNIRQATIESILKRTLPHAMSSVEGKALKDSVRIITKFSDMDEAFSSHSDFLRYDVIVDVAPEVKWIPENGYKSLEITVEIDNEIDAQTACEAEIKRRYKSLGSLRIVADRGLQVYFVFPWILNVFLYHFFCLFVYSSLVRKSKGYQLDTEDSDHLPPGFLEAIVGIRPGETRSFPLVFPESWEQENLRGIQAQYTVECKELFYRVLPELDDAVADRLIPGCSTLNEVRESILQRCKELEQTAKDQATDNAILDQLRKMVEIDIPQSIFEDQGRQLYGATLLEIQAKQQLSEEQLASLSSPKAVNEFLENQRESITDVIKQNLAVADVFKRENLQLPTDEILREVENSIAEFKRNKQEYDEERVKDQVQEIMEGAKVLEWLREHVVIKYVTR</sequence>
<keyword evidence="9" id="KW-0472">Membrane</keyword>
<evidence type="ECO:0000256" key="4">
    <source>
        <dbReference type="ARBA" id="ARBA00023110"/>
    </source>
</evidence>
<dbReference type="InterPro" id="IPR008881">
    <property type="entry name" value="Trigger_fac_ribosome-bd_bac"/>
</dbReference>
<comment type="catalytic activity">
    <reaction evidence="1">
        <text>[protein]-peptidylproline (omega=180) = [protein]-peptidylproline (omega=0)</text>
        <dbReference type="Rhea" id="RHEA:16237"/>
        <dbReference type="Rhea" id="RHEA-COMP:10747"/>
        <dbReference type="Rhea" id="RHEA-COMP:10748"/>
        <dbReference type="ChEBI" id="CHEBI:83833"/>
        <dbReference type="ChEBI" id="CHEBI:83834"/>
        <dbReference type="EC" id="5.2.1.8"/>
    </reaction>
</comment>
<dbReference type="HAMAP" id="MF_00303">
    <property type="entry name" value="Trigger_factor_Tig"/>
    <property type="match status" value="1"/>
</dbReference>
<dbReference type="GO" id="GO:0051083">
    <property type="term" value="P:'de novo' cotranslational protein folding"/>
    <property type="evidence" value="ECO:0007669"/>
    <property type="project" value="TreeGrafter"/>
</dbReference>
<keyword evidence="4" id="KW-0697">Rotamase</keyword>
<evidence type="ECO:0000256" key="1">
    <source>
        <dbReference type="ARBA" id="ARBA00000971"/>
    </source>
</evidence>
<dbReference type="GO" id="GO:0015031">
    <property type="term" value="P:protein transport"/>
    <property type="evidence" value="ECO:0007669"/>
    <property type="project" value="InterPro"/>
</dbReference>
<dbReference type="InterPro" id="IPR037041">
    <property type="entry name" value="Trigger_fac_C_sf"/>
</dbReference>
<accession>A0AAP0KHV0</accession>
<dbReference type="PANTHER" id="PTHR30560:SF3">
    <property type="entry name" value="TRIGGER FACTOR-LIKE PROTEIN TIG, CHLOROPLASTIC"/>
    <property type="match status" value="1"/>
</dbReference>
<dbReference type="Proteomes" id="UP001420932">
    <property type="component" value="Unassembled WGS sequence"/>
</dbReference>
<proteinExistence type="inferred from homology"/>
<reference evidence="12 13" key="1">
    <citation type="submission" date="2024-01" db="EMBL/GenBank/DDBJ databases">
        <title>Genome assemblies of Stephania.</title>
        <authorList>
            <person name="Yang L."/>
        </authorList>
    </citation>
    <scope>NUCLEOTIDE SEQUENCE [LARGE SCALE GENOMIC DNA]</scope>
    <source>
        <strain evidence="12">YNDBR</strain>
        <tissue evidence="12">Leaf</tissue>
    </source>
</reference>
<dbReference type="Gene3D" id="1.10.3120.10">
    <property type="entry name" value="Trigger factor, C-terminal domain"/>
    <property type="match status" value="1"/>
</dbReference>
<dbReference type="SUPFAM" id="SSF102735">
    <property type="entry name" value="Trigger factor ribosome-binding domain"/>
    <property type="match status" value="1"/>
</dbReference>
<dbReference type="Pfam" id="PF05698">
    <property type="entry name" value="Trigger_C"/>
    <property type="match status" value="1"/>
</dbReference>
<gene>
    <name evidence="12" type="ORF">Syun_009809</name>
</gene>
<evidence type="ECO:0000256" key="5">
    <source>
        <dbReference type="ARBA" id="ARBA00023186"/>
    </source>
</evidence>
<dbReference type="Pfam" id="PF05697">
    <property type="entry name" value="Trigger_N"/>
    <property type="match status" value="1"/>
</dbReference>
<dbReference type="Gene3D" id="3.10.50.40">
    <property type="match status" value="1"/>
</dbReference>
<keyword evidence="6" id="KW-0413">Isomerase</keyword>
<dbReference type="FunFam" id="3.30.70.1050:FF:000004">
    <property type="entry name" value="Trigger factor"/>
    <property type="match status" value="1"/>
</dbReference>
<feature type="transmembrane region" description="Helical" evidence="9">
    <location>
        <begin position="247"/>
        <end position="268"/>
    </location>
</feature>
<comment type="similarity">
    <text evidence="2">Belongs to the FKBP-type PPIase family. Tig subfamily.</text>
</comment>
<dbReference type="InterPro" id="IPR027304">
    <property type="entry name" value="Trigger_fact/SurA_dom_sf"/>
</dbReference>
<keyword evidence="9" id="KW-0812">Transmembrane</keyword>
<dbReference type="EMBL" id="JBBNAF010000004">
    <property type="protein sequence ID" value="KAK9151500.1"/>
    <property type="molecule type" value="Genomic_DNA"/>
</dbReference>
<evidence type="ECO:0000313" key="12">
    <source>
        <dbReference type="EMBL" id="KAK9151500.1"/>
    </source>
</evidence>
<evidence type="ECO:0000256" key="8">
    <source>
        <dbReference type="SAM" id="MobiDB-lite"/>
    </source>
</evidence>
<dbReference type="PANTHER" id="PTHR30560">
    <property type="entry name" value="TRIGGER FACTOR CHAPERONE AND PEPTIDYL-PROLYL CIS/TRANS ISOMERASE"/>
    <property type="match status" value="1"/>
</dbReference>
<dbReference type="Gene3D" id="3.30.70.1050">
    <property type="entry name" value="Trigger factor ribosome-binding domain"/>
    <property type="match status" value="1"/>
</dbReference>
<organism evidence="12 13">
    <name type="scientific">Stephania yunnanensis</name>
    <dbReference type="NCBI Taxonomy" id="152371"/>
    <lineage>
        <taxon>Eukaryota</taxon>
        <taxon>Viridiplantae</taxon>
        <taxon>Streptophyta</taxon>
        <taxon>Embryophyta</taxon>
        <taxon>Tracheophyta</taxon>
        <taxon>Spermatophyta</taxon>
        <taxon>Magnoliopsida</taxon>
        <taxon>Ranunculales</taxon>
        <taxon>Menispermaceae</taxon>
        <taxon>Menispermoideae</taxon>
        <taxon>Cissampelideae</taxon>
        <taxon>Stephania</taxon>
    </lineage>
</organism>
<keyword evidence="13" id="KW-1185">Reference proteome</keyword>
<keyword evidence="9" id="KW-1133">Transmembrane helix</keyword>
<dbReference type="SUPFAM" id="SSF54534">
    <property type="entry name" value="FKBP-like"/>
    <property type="match status" value="1"/>
</dbReference>
<evidence type="ECO:0000256" key="9">
    <source>
        <dbReference type="SAM" id="Phobius"/>
    </source>
</evidence>
<dbReference type="GO" id="GO:0043022">
    <property type="term" value="F:ribosome binding"/>
    <property type="evidence" value="ECO:0007669"/>
    <property type="project" value="TreeGrafter"/>
</dbReference>
<dbReference type="FunFam" id="1.10.3120.10:FF:000004">
    <property type="entry name" value="Chloroplast trigger factor"/>
    <property type="match status" value="1"/>
</dbReference>
<comment type="function">
    <text evidence="7">Involved in protein export. Acts as a chaperone by maintaining the newly synthesized protein in an open conformation. Functions as a peptidyl-prolyl cis-trans isomerase.</text>
</comment>
<evidence type="ECO:0000256" key="2">
    <source>
        <dbReference type="ARBA" id="ARBA00005464"/>
    </source>
</evidence>
<dbReference type="GO" id="GO:0043335">
    <property type="term" value="P:protein unfolding"/>
    <property type="evidence" value="ECO:0007669"/>
    <property type="project" value="TreeGrafter"/>
</dbReference>
<dbReference type="EC" id="5.2.1.8" evidence="3"/>
<evidence type="ECO:0000259" key="11">
    <source>
        <dbReference type="Pfam" id="PF05698"/>
    </source>
</evidence>
<dbReference type="GO" id="GO:0044183">
    <property type="term" value="F:protein folding chaperone"/>
    <property type="evidence" value="ECO:0007669"/>
    <property type="project" value="TreeGrafter"/>
</dbReference>
<feature type="domain" description="Trigger factor C-terminal" evidence="11">
    <location>
        <begin position="356"/>
        <end position="513"/>
    </location>
</feature>
<dbReference type="SUPFAM" id="SSF109998">
    <property type="entry name" value="Triger factor/SurA peptide-binding domain-like"/>
    <property type="match status" value="1"/>
</dbReference>
<dbReference type="GO" id="GO:0003755">
    <property type="term" value="F:peptidyl-prolyl cis-trans isomerase activity"/>
    <property type="evidence" value="ECO:0007669"/>
    <property type="project" value="UniProtKB-KW"/>
</dbReference>
<dbReference type="AlphaFoldDB" id="A0AAP0KHV0"/>
<dbReference type="InterPro" id="IPR005215">
    <property type="entry name" value="Trig_fac"/>
</dbReference>
<evidence type="ECO:0000256" key="3">
    <source>
        <dbReference type="ARBA" id="ARBA00013194"/>
    </source>
</evidence>
<evidence type="ECO:0000256" key="7">
    <source>
        <dbReference type="ARBA" id="ARBA00024849"/>
    </source>
</evidence>
<evidence type="ECO:0000259" key="10">
    <source>
        <dbReference type="Pfam" id="PF05697"/>
    </source>
</evidence>
<feature type="domain" description="Trigger factor ribosome-binding bacterial" evidence="10">
    <location>
        <begin position="75"/>
        <end position="218"/>
    </location>
</feature>
<comment type="caution">
    <text evidence="12">The sequence shown here is derived from an EMBL/GenBank/DDBJ whole genome shotgun (WGS) entry which is preliminary data.</text>
</comment>
<dbReference type="InterPro" id="IPR008880">
    <property type="entry name" value="Trigger_fac_C"/>
</dbReference>